<proteinExistence type="predicted"/>
<feature type="signal peptide" evidence="1">
    <location>
        <begin position="1"/>
        <end position="23"/>
    </location>
</feature>
<organism evidence="2 3">
    <name type="scientific">Mesotoga prima</name>
    <dbReference type="NCBI Taxonomy" id="1184387"/>
    <lineage>
        <taxon>Bacteria</taxon>
        <taxon>Thermotogati</taxon>
        <taxon>Thermotogota</taxon>
        <taxon>Thermotogae</taxon>
        <taxon>Kosmotogales</taxon>
        <taxon>Kosmotogaceae</taxon>
        <taxon>Mesotoga</taxon>
    </lineage>
</organism>
<accession>A0A101HJB8</accession>
<evidence type="ECO:0000256" key="1">
    <source>
        <dbReference type="SAM" id="SignalP"/>
    </source>
</evidence>
<protein>
    <recommendedName>
        <fullName evidence="4">FG-GAP repeat protein</fullName>
    </recommendedName>
</protein>
<sequence>MRMPLFRYLFFVLFVLITITSLAGSSDSTDSSDATVTTYFEDLAREILAMDSFDDLFNLDGFFDEDPAGELAPSTPIPSVPVSTDAITELPMAIATASGTSLNTETLESTALWVYEKCYDGLLPGRITFEFQSGDPVMGIPDVVTFYKEGIVVGTLAGKTIMTPVIVNDVPYHGEKTTIFRFLTDDYSTPLGAFYITVIDSKVYSLAVAVDPMKVDNVVDLDGDGVAELMVIDDHMVKAHEATELSVFKRFFSWSEAGWQVDSPGEYSEVYSALAAEDLGKIRSSSPRTPHVWSYAYHSYMAGQDLDEIRVQVAELVEDFSLHWLVDSSEAPYMSSFRKAPSEWLPKRSRSRLSKAVTINQNGNRCWSASQLSASTIFL</sequence>
<dbReference type="PATRIC" id="fig|1184387.3.peg.652"/>
<gene>
    <name evidence="2" type="ORF">XD94_1903</name>
</gene>
<evidence type="ECO:0008006" key="4">
    <source>
        <dbReference type="Google" id="ProtNLM"/>
    </source>
</evidence>
<dbReference type="EMBL" id="LGGP01000440">
    <property type="protein sequence ID" value="KUK77918.1"/>
    <property type="molecule type" value="Genomic_DNA"/>
</dbReference>
<dbReference type="AlphaFoldDB" id="A0A101HJB8"/>
<feature type="chain" id="PRO_5007096941" description="FG-GAP repeat protein" evidence="1">
    <location>
        <begin position="24"/>
        <end position="379"/>
    </location>
</feature>
<evidence type="ECO:0000313" key="3">
    <source>
        <dbReference type="Proteomes" id="UP000054092"/>
    </source>
</evidence>
<comment type="caution">
    <text evidence="2">The sequence shown here is derived from an EMBL/GenBank/DDBJ whole genome shotgun (WGS) entry which is preliminary data.</text>
</comment>
<dbReference type="Proteomes" id="UP000054092">
    <property type="component" value="Unassembled WGS sequence"/>
</dbReference>
<reference evidence="3" key="1">
    <citation type="journal article" date="2015" name="MBio">
        <title>Genome-Resolved Metagenomic Analysis Reveals Roles for Candidate Phyla and Other Microbial Community Members in Biogeochemical Transformations in Oil Reservoirs.</title>
        <authorList>
            <person name="Hu P."/>
            <person name="Tom L."/>
            <person name="Singh A."/>
            <person name="Thomas B.C."/>
            <person name="Baker B.J."/>
            <person name="Piceno Y.M."/>
            <person name="Andersen G.L."/>
            <person name="Banfield J.F."/>
        </authorList>
    </citation>
    <scope>NUCLEOTIDE SEQUENCE [LARGE SCALE GENOMIC DNA]</scope>
</reference>
<keyword evidence="1" id="KW-0732">Signal</keyword>
<evidence type="ECO:0000313" key="2">
    <source>
        <dbReference type="EMBL" id="KUK77918.1"/>
    </source>
</evidence>
<name>A0A101HJB8_9BACT</name>